<feature type="transmembrane region" description="Helical" evidence="8">
    <location>
        <begin position="47"/>
        <end position="65"/>
    </location>
</feature>
<dbReference type="AlphaFoldDB" id="A0A1C3REU7"/>
<feature type="transmembrane region" description="Helical" evidence="8">
    <location>
        <begin position="308"/>
        <end position="328"/>
    </location>
</feature>
<feature type="transmembrane region" description="Helical" evidence="8">
    <location>
        <begin position="214"/>
        <end position="233"/>
    </location>
</feature>
<dbReference type="InterPro" id="IPR011701">
    <property type="entry name" value="MFS"/>
</dbReference>
<keyword evidence="7 8" id="KW-0472">Membrane</keyword>
<feature type="transmembrane region" description="Helical" evidence="8">
    <location>
        <begin position="77"/>
        <end position="96"/>
    </location>
</feature>
<keyword evidence="11" id="KW-1185">Reference proteome</keyword>
<evidence type="ECO:0000256" key="2">
    <source>
        <dbReference type="ARBA" id="ARBA00006236"/>
    </source>
</evidence>
<reference evidence="10 11" key="1">
    <citation type="submission" date="2016-07" db="EMBL/GenBank/DDBJ databases">
        <authorList>
            <person name="Lefevre C.T."/>
        </authorList>
    </citation>
    <scope>NUCLEOTIDE SEQUENCE [LARGE SCALE GENOMIC DNA]</scope>
    <source>
        <strain evidence="10">PR1</strain>
    </source>
</reference>
<keyword evidence="4" id="KW-1003">Cell membrane</keyword>
<organism evidence="10 11">
    <name type="scientific">Candidatus Terasakiella magnetica</name>
    <dbReference type="NCBI Taxonomy" id="1867952"/>
    <lineage>
        <taxon>Bacteria</taxon>
        <taxon>Pseudomonadati</taxon>
        <taxon>Pseudomonadota</taxon>
        <taxon>Alphaproteobacteria</taxon>
        <taxon>Rhodospirillales</taxon>
        <taxon>Terasakiellaceae</taxon>
        <taxon>Terasakiella</taxon>
    </lineage>
</organism>
<evidence type="ECO:0000256" key="8">
    <source>
        <dbReference type="RuleBase" id="RU365088"/>
    </source>
</evidence>
<keyword evidence="5 8" id="KW-0812">Transmembrane</keyword>
<accession>A0A1C3REU7</accession>
<feature type="transmembrane region" description="Helical" evidence="8">
    <location>
        <begin position="285"/>
        <end position="302"/>
    </location>
</feature>
<feature type="transmembrane region" description="Helical" evidence="8">
    <location>
        <begin position="12"/>
        <end position="35"/>
    </location>
</feature>
<comment type="similarity">
    <text evidence="2 8">Belongs to the major facilitator superfamily. Bcr/CmlA family.</text>
</comment>
<dbReference type="InterPro" id="IPR036259">
    <property type="entry name" value="MFS_trans_sf"/>
</dbReference>
<feature type="transmembrane region" description="Helical" evidence="8">
    <location>
        <begin position="370"/>
        <end position="392"/>
    </location>
</feature>
<dbReference type="NCBIfam" id="TIGR00710">
    <property type="entry name" value="efflux_Bcr_CflA"/>
    <property type="match status" value="1"/>
</dbReference>
<dbReference type="RefSeq" id="WP_069186443.1">
    <property type="nucleotide sequence ID" value="NZ_FLYE01000004.1"/>
</dbReference>
<evidence type="ECO:0000259" key="9">
    <source>
        <dbReference type="PROSITE" id="PS50850"/>
    </source>
</evidence>
<dbReference type="EMBL" id="FLYE01000004">
    <property type="protein sequence ID" value="SCA55734.1"/>
    <property type="molecule type" value="Genomic_DNA"/>
</dbReference>
<evidence type="ECO:0000256" key="3">
    <source>
        <dbReference type="ARBA" id="ARBA00022448"/>
    </source>
</evidence>
<dbReference type="Proteomes" id="UP000231658">
    <property type="component" value="Unassembled WGS sequence"/>
</dbReference>
<dbReference type="OrthoDB" id="9800416at2"/>
<evidence type="ECO:0000313" key="10">
    <source>
        <dbReference type="EMBL" id="SCA55734.1"/>
    </source>
</evidence>
<keyword evidence="8" id="KW-0997">Cell inner membrane</keyword>
<dbReference type="GO" id="GO:1990961">
    <property type="term" value="P:xenobiotic detoxification by transmembrane export across the plasma membrane"/>
    <property type="evidence" value="ECO:0007669"/>
    <property type="project" value="InterPro"/>
</dbReference>
<evidence type="ECO:0000256" key="4">
    <source>
        <dbReference type="ARBA" id="ARBA00022475"/>
    </source>
</evidence>
<dbReference type="PANTHER" id="PTHR23502">
    <property type="entry name" value="MAJOR FACILITATOR SUPERFAMILY"/>
    <property type="match status" value="1"/>
</dbReference>
<gene>
    <name evidence="10" type="ORF">MTBPR1_120040</name>
</gene>
<dbReference type="InterPro" id="IPR020846">
    <property type="entry name" value="MFS_dom"/>
</dbReference>
<dbReference type="Gene3D" id="1.20.1720.10">
    <property type="entry name" value="Multidrug resistance protein D"/>
    <property type="match status" value="1"/>
</dbReference>
<keyword evidence="6 8" id="KW-1133">Transmembrane helix</keyword>
<comment type="caution">
    <text evidence="8">Lacks conserved residue(s) required for the propagation of feature annotation.</text>
</comment>
<dbReference type="InterPro" id="IPR004812">
    <property type="entry name" value="Efflux_drug-R_Bcr/CmlA"/>
</dbReference>
<evidence type="ECO:0000256" key="6">
    <source>
        <dbReference type="ARBA" id="ARBA00022989"/>
    </source>
</evidence>
<evidence type="ECO:0000256" key="1">
    <source>
        <dbReference type="ARBA" id="ARBA00004651"/>
    </source>
</evidence>
<evidence type="ECO:0000313" key="11">
    <source>
        <dbReference type="Proteomes" id="UP000231658"/>
    </source>
</evidence>
<feature type="transmembrane region" description="Helical" evidence="8">
    <location>
        <begin position="166"/>
        <end position="183"/>
    </location>
</feature>
<evidence type="ECO:0000256" key="5">
    <source>
        <dbReference type="ARBA" id="ARBA00022692"/>
    </source>
</evidence>
<dbReference type="Pfam" id="PF07690">
    <property type="entry name" value="MFS_1"/>
    <property type="match status" value="1"/>
</dbReference>
<feature type="domain" description="Major facilitator superfamily (MFS) profile" evidence="9">
    <location>
        <begin position="10"/>
        <end position="394"/>
    </location>
</feature>
<dbReference type="SUPFAM" id="SSF103473">
    <property type="entry name" value="MFS general substrate transporter"/>
    <property type="match status" value="1"/>
</dbReference>
<dbReference type="STRING" id="1867952.MTBPR1_120040"/>
<dbReference type="PROSITE" id="PS50850">
    <property type="entry name" value="MFS"/>
    <property type="match status" value="1"/>
</dbReference>
<feature type="transmembrane region" description="Helical" evidence="8">
    <location>
        <begin position="253"/>
        <end position="273"/>
    </location>
</feature>
<proteinExistence type="inferred from homology"/>
<dbReference type="CDD" id="cd17320">
    <property type="entry name" value="MFS_MdfA_MDR_like"/>
    <property type="match status" value="1"/>
</dbReference>
<evidence type="ECO:0000256" key="7">
    <source>
        <dbReference type="ARBA" id="ARBA00023136"/>
    </source>
</evidence>
<dbReference type="GO" id="GO:0042910">
    <property type="term" value="F:xenobiotic transmembrane transporter activity"/>
    <property type="evidence" value="ECO:0007669"/>
    <property type="project" value="InterPro"/>
</dbReference>
<feature type="transmembrane region" description="Helical" evidence="8">
    <location>
        <begin position="340"/>
        <end position="364"/>
    </location>
</feature>
<dbReference type="PANTHER" id="PTHR23502:SF132">
    <property type="entry name" value="POLYAMINE TRANSPORTER 2-RELATED"/>
    <property type="match status" value="1"/>
</dbReference>
<comment type="subcellular location">
    <subcellularLocation>
        <location evidence="8">Cell inner membrane</location>
        <topology evidence="8">Multi-pass membrane protein</topology>
    </subcellularLocation>
    <subcellularLocation>
        <location evidence="1">Cell membrane</location>
        <topology evidence="1">Multi-pass membrane protein</topology>
    </subcellularLocation>
</comment>
<keyword evidence="3 8" id="KW-0813">Transport</keyword>
<sequence length="395" mass="43137">MEKKQTTGEFIALMAFLMSLVALAIDAILPAFHAIAASFEIKDANEVQLVVGIVFLGMAIGQLFYGPLSDSIGRKPATYMGLVLFIIGSLISAFAPTYDVMLAGRFLQGFGVAGPRTVSIAFVRDQYAGREMARIMSFVITIFILMPALAPTFGALMLVYSSWESIFYLFAVLAFVNLIWLYTRQPETLPKDRRIPFSLASVLRGTIEVLRNRFSVGYMIIGGMAFGCLVTYLNTAKLLYFDIYGIDEMFPLYFAMLALAVGASSLVNGKIVMKYGMRALMQSSLALMIISSGTFLTYLLMVEGHPPFALFMGAMIVIFFFMGILFGNANAMAMEPMGHIAGIASSIIGAGTTFTSMTLGTIIGQLYDQTLVPLVGGFTVLALTAYLLMMWVEKK</sequence>
<protein>
    <recommendedName>
        <fullName evidence="8">Bcr/CflA family efflux transporter</fullName>
    </recommendedName>
</protein>
<dbReference type="GO" id="GO:0005886">
    <property type="term" value="C:plasma membrane"/>
    <property type="evidence" value="ECO:0007669"/>
    <property type="project" value="UniProtKB-SubCell"/>
</dbReference>
<feature type="transmembrane region" description="Helical" evidence="8">
    <location>
        <begin position="135"/>
        <end position="160"/>
    </location>
</feature>
<name>A0A1C3REU7_9PROT</name>